<dbReference type="PANTHER" id="PTHR16515">
    <property type="entry name" value="PR DOMAIN ZINC FINGER PROTEIN"/>
    <property type="match status" value="1"/>
</dbReference>
<dbReference type="SUPFAM" id="SSF57667">
    <property type="entry name" value="beta-beta-alpha zinc fingers"/>
    <property type="match status" value="2"/>
</dbReference>
<accession>A0A914HYZ3</accession>
<comment type="subcellular location">
    <subcellularLocation>
        <location evidence="1">Nucleus</location>
    </subcellularLocation>
</comment>
<dbReference type="GO" id="GO:0010468">
    <property type="term" value="P:regulation of gene expression"/>
    <property type="evidence" value="ECO:0007669"/>
    <property type="project" value="TreeGrafter"/>
</dbReference>
<name>A0A914HYZ3_GLORO</name>
<dbReference type="PANTHER" id="PTHR16515:SF49">
    <property type="entry name" value="GASTRULA ZINC FINGER PROTEIN XLCGF49.1-LIKE-RELATED"/>
    <property type="match status" value="1"/>
</dbReference>
<keyword evidence="6" id="KW-0539">Nucleus</keyword>
<evidence type="ECO:0000256" key="6">
    <source>
        <dbReference type="ARBA" id="ARBA00023242"/>
    </source>
</evidence>
<evidence type="ECO:0000256" key="4">
    <source>
        <dbReference type="ARBA" id="ARBA00022771"/>
    </source>
</evidence>
<dbReference type="FunFam" id="3.30.160.60:FF:000340">
    <property type="entry name" value="zinc finger protein 473 isoform X1"/>
    <property type="match status" value="1"/>
</dbReference>
<dbReference type="WBParaSite" id="Gr19_v10_g5966.t1">
    <property type="protein sequence ID" value="Gr19_v10_g5966.t1"/>
    <property type="gene ID" value="Gr19_v10_g5966"/>
</dbReference>
<dbReference type="Proteomes" id="UP000887572">
    <property type="component" value="Unplaced"/>
</dbReference>
<dbReference type="GO" id="GO:0008270">
    <property type="term" value="F:zinc ion binding"/>
    <property type="evidence" value="ECO:0007669"/>
    <property type="project" value="UniProtKB-KW"/>
</dbReference>
<dbReference type="AlphaFoldDB" id="A0A914HYZ3"/>
<keyword evidence="9" id="KW-1185">Reference proteome</keyword>
<dbReference type="InterPro" id="IPR013087">
    <property type="entry name" value="Znf_C2H2_type"/>
</dbReference>
<dbReference type="Pfam" id="PF00096">
    <property type="entry name" value="zf-C2H2"/>
    <property type="match status" value="2"/>
</dbReference>
<proteinExistence type="predicted"/>
<feature type="domain" description="C2H2-type" evidence="8">
    <location>
        <begin position="21"/>
        <end position="48"/>
    </location>
</feature>
<dbReference type="Gene3D" id="3.30.160.60">
    <property type="entry name" value="Classic Zinc Finger"/>
    <property type="match status" value="4"/>
</dbReference>
<evidence type="ECO:0000313" key="9">
    <source>
        <dbReference type="Proteomes" id="UP000887572"/>
    </source>
</evidence>
<dbReference type="FunFam" id="3.30.160.60:FF:000690">
    <property type="entry name" value="Zinc finger protein 354C"/>
    <property type="match status" value="1"/>
</dbReference>
<keyword evidence="5" id="KW-0862">Zinc</keyword>
<evidence type="ECO:0000256" key="2">
    <source>
        <dbReference type="ARBA" id="ARBA00022723"/>
    </source>
</evidence>
<feature type="domain" description="C2H2-type" evidence="8">
    <location>
        <begin position="77"/>
        <end position="104"/>
    </location>
</feature>
<keyword evidence="2" id="KW-0479">Metal-binding</keyword>
<dbReference type="PROSITE" id="PS50157">
    <property type="entry name" value="ZINC_FINGER_C2H2_2"/>
    <property type="match status" value="3"/>
</dbReference>
<dbReference type="FunFam" id="3.30.160.60:FF:000345">
    <property type="entry name" value="Zinc finger protein Gfi-1"/>
    <property type="match status" value="1"/>
</dbReference>
<evidence type="ECO:0000256" key="5">
    <source>
        <dbReference type="ARBA" id="ARBA00022833"/>
    </source>
</evidence>
<keyword evidence="4 7" id="KW-0863">Zinc-finger</keyword>
<protein>
    <submittedName>
        <fullName evidence="10">C2H2-type domain-containing protein</fullName>
    </submittedName>
</protein>
<evidence type="ECO:0000259" key="8">
    <source>
        <dbReference type="PROSITE" id="PS50157"/>
    </source>
</evidence>
<keyword evidence="3" id="KW-0677">Repeat</keyword>
<evidence type="ECO:0000313" key="10">
    <source>
        <dbReference type="WBParaSite" id="Gr19_v10_g5966.t1"/>
    </source>
</evidence>
<dbReference type="InterPro" id="IPR050331">
    <property type="entry name" value="Zinc_finger"/>
</dbReference>
<dbReference type="GO" id="GO:0005634">
    <property type="term" value="C:nucleus"/>
    <property type="evidence" value="ECO:0007669"/>
    <property type="project" value="UniProtKB-SubCell"/>
</dbReference>
<dbReference type="InterPro" id="IPR036236">
    <property type="entry name" value="Znf_C2H2_sf"/>
</dbReference>
<dbReference type="SMART" id="SM00355">
    <property type="entry name" value="ZnF_C2H2"/>
    <property type="match status" value="3"/>
</dbReference>
<reference evidence="10" key="1">
    <citation type="submission" date="2022-11" db="UniProtKB">
        <authorList>
            <consortium name="WormBaseParasite"/>
        </authorList>
    </citation>
    <scope>IDENTIFICATION</scope>
</reference>
<evidence type="ECO:0000256" key="3">
    <source>
        <dbReference type="ARBA" id="ARBA00022737"/>
    </source>
</evidence>
<dbReference type="PROSITE" id="PS00028">
    <property type="entry name" value="ZINC_FINGER_C2H2_1"/>
    <property type="match status" value="3"/>
</dbReference>
<evidence type="ECO:0000256" key="1">
    <source>
        <dbReference type="ARBA" id="ARBA00004123"/>
    </source>
</evidence>
<feature type="domain" description="C2H2-type" evidence="8">
    <location>
        <begin position="49"/>
        <end position="76"/>
    </location>
</feature>
<evidence type="ECO:0000256" key="7">
    <source>
        <dbReference type="PROSITE-ProRule" id="PRU00042"/>
    </source>
</evidence>
<sequence length="164" mass="19236">MDGPNNNNRPISTSPTNGCHFECGQCGKCFKQSSTLSTHLLIHNEPRPYPCEHCGKRFHQKLDMQMHTYIHTGEKPHKCVVCDKAFSLLSNLITHTRKHTGYKPFSCNYCDRTFQRKVDRMRRRCRRIALALTNIWHNFQRLAKSHKSLSSAKREELFEQKMDE</sequence>
<organism evidence="9 10">
    <name type="scientific">Globodera rostochiensis</name>
    <name type="common">Golden nematode worm</name>
    <name type="synonym">Heterodera rostochiensis</name>
    <dbReference type="NCBI Taxonomy" id="31243"/>
    <lineage>
        <taxon>Eukaryota</taxon>
        <taxon>Metazoa</taxon>
        <taxon>Ecdysozoa</taxon>
        <taxon>Nematoda</taxon>
        <taxon>Chromadorea</taxon>
        <taxon>Rhabditida</taxon>
        <taxon>Tylenchina</taxon>
        <taxon>Tylenchomorpha</taxon>
        <taxon>Tylenchoidea</taxon>
        <taxon>Heteroderidae</taxon>
        <taxon>Heteroderinae</taxon>
        <taxon>Globodera</taxon>
    </lineage>
</organism>